<accession>A0AAV1R174</accession>
<gene>
    <name evidence="1" type="ORF">DCAF_LOCUS4296</name>
</gene>
<comment type="caution">
    <text evidence="1">The sequence shown here is derived from an EMBL/GenBank/DDBJ whole genome shotgun (WGS) entry which is preliminary data.</text>
</comment>
<proteinExistence type="predicted"/>
<dbReference type="AlphaFoldDB" id="A0AAV1R174"/>
<sequence>MQNLLAGSFSTASIFVSFRYDIEEGAPEMTQRERRGNQDLGVKMGKISEVEMSW</sequence>
<organism evidence="1 2">
    <name type="scientific">Dovyalis caffra</name>
    <dbReference type="NCBI Taxonomy" id="77055"/>
    <lineage>
        <taxon>Eukaryota</taxon>
        <taxon>Viridiplantae</taxon>
        <taxon>Streptophyta</taxon>
        <taxon>Embryophyta</taxon>
        <taxon>Tracheophyta</taxon>
        <taxon>Spermatophyta</taxon>
        <taxon>Magnoliopsida</taxon>
        <taxon>eudicotyledons</taxon>
        <taxon>Gunneridae</taxon>
        <taxon>Pentapetalae</taxon>
        <taxon>rosids</taxon>
        <taxon>fabids</taxon>
        <taxon>Malpighiales</taxon>
        <taxon>Salicaceae</taxon>
        <taxon>Flacourtieae</taxon>
        <taxon>Dovyalis</taxon>
    </lineage>
</organism>
<evidence type="ECO:0000313" key="1">
    <source>
        <dbReference type="EMBL" id="CAK7326594.1"/>
    </source>
</evidence>
<dbReference type="Proteomes" id="UP001314170">
    <property type="component" value="Unassembled WGS sequence"/>
</dbReference>
<name>A0AAV1R174_9ROSI</name>
<reference evidence="1 2" key="1">
    <citation type="submission" date="2024-01" db="EMBL/GenBank/DDBJ databases">
        <authorList>
            <person name="Waweru B."/>
        </authorList>
    </citation>
    <scope>NUCLEOTIDE SEQUENCE [LARGE SCALE GENOMIC DNA]</scope>
</reference>
<keyword evidence="2" id="KW-1185">Reference proteome</keyword>
<protein>
    <submittedName>
        <fullName evidence="1">Uncharacterized protein</fullName>
    </submittedName>
</protein>
<evidence type="ECO:0000313" key="2">
    <source>
        <dbReference type="Proteomes" id="UP001314170"/>
    </source>
</evidence>
<dbReference type="EMBL" id="CAWUPB010000851">
    <property type="protein sequence ID" value="CAK7326594.1"/>
    <property type="molecule type" value="Genomic_DNA"/>
</dbReference>